<comment type="similarity">
    <text evidence="1">Belongs to the sigma-70 factor family. ECF subfamily.</text>
</comment>
<dbReference type="Gene3D" id="1.10.1740.10">
    <property type="match status" value="1"/>
</dbReference>
<dbReference type="EMBL" id="CM001167">
    <property type="protein sequence ID" value="EGJ71449.1"/>
    <property type="molecule type" value="Genomic_DNA"/>
</dbReference>
<dbReference type="Pfam" id="PF08281">
    <property type="entry name" value="Sigma70_r4_2"/>
    <property type="match status" value="1"/>
</dbReference>
<evidence type="ECO:0000313" key="8">
    <source>
        <dbReference type="Proteomes" id="UP000018439"/>
    </source>
</evidence>
<dbReference type="NCBIfam" id="TIGR02937">
    <property type="entry name" value="sigma70-ECF"/>
    <property type="match status" value="1"/>
</dbReference>
<evidence type="ECO:0000259" key="6">
    <source>
        <dbReference type="Pfam" id="PF08281"/>
    </source>
</evidence>
<dbReference type="InterPro" id="IPR014284">
    <property type="entry name" value="RNA_pol_sigma-70_dom"/>
</dbReference>
<dbReference type="InterPro" id="IPR014327">
    <property type="entry name" value="RNA_pol_sigma70_bacteroid"/>
</dbReference>
<keyword evidence="8" id="KW-1185">Reference proteome</keyword>
<evidence type="ECO:0000259" key="5">
    <source>
        <dbReference type="Pfam" id="PF04542"/>
    </source>
</evidence>
<dbReference type="STRING" id="679937.Bcop_1246"/>
<evidence type="ECO:0000256" key="4">
    <source>
        <dbReference type="ARBA" id="ARBA00023163"/>
    </source>
</evidence>
<dbReference type="HOGENOM" id="CLU_047691_4_3_10"/>
<feature type="domain" description="RNA polymerase sigma factor 70 region 4 type 2" evidence="6">
    <location>
        <begin position="120"/>
        <end position="168"/>
    </location>
</feature>
<dbReference type="InterPro" id="IPR039425">
    <property type="entry name" value="RNA_pol_sigma-70-like"/>
</dbReference>
<dbReference type="CDD" id="cd06171">
    <property type="entry name" value="Sigma70_r4"/>
    <property type="match status" value="1"/>
</dbReference>
<dbReference type="Pfam" id="PF04542">
    <property type="entry name" value="Sigma70_r2"/>
    <property type="match status" value="1"/>
</dbReference>
<gene>
    <name evidence="7" type="ORF">Bcop_1246</name>
</gene>
<feature type="domain" description="RNA polymerase sigma-70 region 2" evidence="5">
    <location>
        <begin position="23"/>
        <end position="83"/>
    </location>
</feature>
<dbReference type="InterPro" id="IPR007627">
    <property type="entry name" value="RNA_pol_sigma70_r2"/>
</dbReference>
<dbReference type="PANTHER" id="PTHR43133:SF46">
    <property type="entry name" value="RNA POLYMERASE SIGMA-70 FACTOR ECF SUBFAMILY"/>
    <property type="match status" value="1"/>
</dbReference>
<dbReference type="PANTHER" id="PTHR43133">
    <property type="entry name" value="RNA POLYMERASE ECF-TYPE SIGMA FACTO"/>
    <property type="match status" value="1"/>
</dbReference>
<dbReference type="SUPFAM" id="SSF88946">
    <property type="entry name" value="Sigma2 domain of RNA polymerase sigma factors"/>
    <property type="match status" value="1"/>
</dbReference>
<evidence type="ECO:0000256" key="1">
    <source>
        <dbReference type="ARBA" id="ARBA00010641"/>
    </source>
</evidence>
<name>F3ZNA9_9BACE</name>
<dbReference type="Gene3D" id="1.10.10.10">
    <property type="entry name" value="Winged helix-like DNA-binding domain superfamily/Winged helix DNA-binding domain"/>
    <property type="match status" value="1"/>
</dbReference>
<dbReference type="eggNOG" id="COG1595">
    <property type="taxonomic scope" value="Bacteria"/>
</dbReference>
<dbReference type="NCBIfam" id="TIGR02985">
    <property type="entry name" value="Sig70_bacteroi1"/>
    <property type="match status" value="1"/>
</dbReference>
<protein>
    <submittedName>
        <fullName evidence="7">RNA polymerase, sigma-24 subunit, ECF subfamily</fullName>
    </submittedName>
</protein>
<dbReference type="AlphaFoldDB" id="F3ZNA9"/>
<dbReference type="GO" id="GO:0016987">
    <property type="term" value="F:sigma factor activity"/>
    <property type="evidence" value="ECO:0007669"/>
    <property type="project" value="UniProtKB-KW"/>
</dbReference>
<sequence length="185" mass="22072">MKNNKQIVKALTSGDKIIFEKVYRHYYQWLCSFGSQYVSLDEAEEIVQDTMLWLWENRTSLNPNLSLKSFLFTIVKNKALNQIHHSHIKRRAYDAIALEHKEEFENPKFYMENELFVLYKKALTKLDPKLREAYELTRKKNLTHKQIAEMLNVSHQTVNYRIGQALKILRVELKDYLPLLAFLFC</sequence>
<dbReference type="SUPFAM" id="SSF88659">
    <property type="entry name" value="Sigma3 and sigma4 domains of RNA polymerase sigma factors"/>
    <property type="match status" value="1"/>
</dbReference>
<accession>F3ZNA9</accession>
<organism evidence="7 8">
    <name type="scientific">Bacteroides coprosuis DSM 18011</name>
    <dbReference type="NCBI Taxonomy" id="679937"/>
    <lineage>
        <taxon>Bacteria</taxon>
        <taxon>Pseudomonadati</taxon>
        <taxon>Bacteroidota</taxon>
        <taxon>Bacteroidia</taxon>
        <taxon>Bacteroidales</taxon>
        <taxon>Bacteroidaceae</taxon>
        <taxon>Bacteroides</taxon>
    </lineage>
</organism>
<evidence type="ECO:0000256" key="3">
    <source>
        <dbReference type="ARBA" id="ARBA00023082"/>
    </source>
</evidence>
<dbReference type="InterPro" id="IPR013325">
    <property type="entry name" value="RNA_pol_sigma_r2"/>
</dbReference>
<keyword evidence="2" id="KW-0805">Transcription regulation</keyword>
<dbReference type="GO" id="GO:0006352">
    <property type="term" value="P:DNA-templated transcription initiation"/>
    <property type="evidence" value="ECO:0007669"/>
    <property type="project" value="InterPro"/>
</dbReference>
<dbReference type="InterPro" id="IPR013249">
    <property type="entry name" value="RNA_pol_sigma70_r4_t2"/>
</dbReference>
<dbReference type="InterPro" id="IPR013324">
    <property type="entry name" value="RNA_pol_sigma_r3/r4-like"/>
</dbReference>
<keyword evidence="4" id="KW-0804">Transcription</keyword>
<dbReference type="InterPro" id="IPR036388">
    <property type="entry name" value="WH-like_DNA-bd_sf"/>
</dbReference>
<proteinExistence type="inferred from homology"/>
<evidence type="ECO:0000256" key="2">
    <source>
        <dbReference type="ARBA" id="ARBA00023015"/>
    </source>
</evidence>
<evidence type="ECO:0000313" key="7">
    <source>
        <dbReference type="EMBL" id="EGJ71449.1"/>
    </source>
</evidence>
<dbReference type="Proteomes" id="UP000018439">
    <property type="component" value="Chromosome"/>
</dbReference>
<reference evidence="7 8" key="1">
    <citation type="journal article" date="2011" name="Stand. Genomic Sci.">
        <title>Non-contiguous finished genome sequence of Bacteroides coprosuis type strain (PC139).</title>
        <authorList>
            <person name="Land M."/>
            <person name="Held B."/>
            <person name="Gronow S."/>
            <person name="Abt B."/>
            <person name="Lucas S."/>
            <person name="Del Rio T.G."/>
            <person name="Nolan M."/>
            <person name="Tice H."/>
            <person name="Cheng J.F."/>
            <person name="Pitluck S."/>
            <person name="Liolios K."/>
            <person name="Pagani I."/>
            <person name="Ivanova N."/>
            <person name="Mavromatis K."/>
            <person name="Mikhailova N."/>
            <person name="Pati A."/>
            <person name="Tapia R."/>
            <person name="Han C."/>
            <person name="Goodwin L."/>
            <person name="Chen A."/>
            <person name="Palaniappan K."/>
            <person name="Hauser L."/>
            <person name="Brambilla E.M."/>
            <person name="Rohde M."/>
            <person name="Goker M."/>
            <person name="Detter J.C."/>
            <person name="Woyke T."/>
            <person name="Bristow J."/>
            <person name="Eisen J.A."/>
            <person name="Markowitz V."/>
            <person name="Hugenholtz P."/>
            <person name="Kyrpides N.C."/>
            <person name="Klenk H.P."/>
            <person name="Lapidus A."/>
        </authorList>
    </citation>
    <scope>NUCLEOTIDE SEQUENCE</scope>
    <source>
        <strain evidence="7 8">DSM 18011</strain>
    </source>
</reference>
<dbReference type="GO" id="GO:0003677">
    <property type="term" value="F:DNA binding"/>
    <property type="evidence" value="ECO:0007669"/>
    <property type="project" value="InterPro"/>
</dbReference>
<keyword evidence="3" id="KW-0731">Sigma factor</keyword>